<evidence type="ECO:0000256" key="6">
    <source>
        <dbReference type="SAM" id="SignalP"/>
    </source>
</evidence>
<accession>A0ABQ4KHB5</accession>
<evidence type="ECO:0000256" key="3">
    <source>
        <dbReference type="ARBA" id="ARBA00023136"/>
    </source>
</evidence>
<dbReference type="SUPFAM" id="SSF53850">
    <property type="entry name" value="Periplasmic binding protein-like II"/>
    <property type="match status" value="1"/>
</dbReference>
<dbReference type="Gene3D" id="3.40.190.10">
    <property type="entry name" value="Periplasmic binding protein-like II"/>
    <property type="match status" value="1"/>
</dbReference>
<protein>
    <submittedName>
        <fullName evidence="7">Uncharacterized protein</fullName>
    </submittedName>
</protein>
<feature type="signal peptide" evidence="6">
    <location>
        <begin position="1"/>
        <end position="20"/>
    </location>
</feature>
<reference evidence="7 8" key="1">
    <citation type="submission" date="2021-03" db="EMBL/GenBank/DDBJ databases">
        <title>Antimicrobial resistance genes in bacteria isolated from Japanese honey, and their potential for conferring macrolide and lincosamide resistance in the American foulbrood pathogen Paenibacillus larvae.</title>
        <authorList>
            <person name="Okamoto M."/>
            <person name="Kumagai M."/>
            <person name="Kanamori H."/>
            <person name="Takamatsu D."/>
        </authorList>
    </citation>
    <scope>NUCLEOTIDE SEQUENCE [LARGE SCALE GENOMIC DNA]</scope>
    <source>
        <strain evidence="7 8">J8TS2</strain>
    </source>
</reference>
<dbReference type="InterPro" id="IPR006059">
    <property type="entry name" value="SBP"/>
</dbReference>
<dbReference type="PANTHER" id="PTHR43649:SF33">
    <property type="entry name" value="POLYGALACTURONAN_RHAMNOGALACTURONAN-BINDING PROTEIN YTCQ"/>
    <property type="match status" value="1"/>
</dbReference>
<name>A0ABQ4KHB5_9BACI</name>
<dbReference type="InterPro" id="IPR050490">
    <property type="entry name" value="Bact_solute-bd_prot1"/>
</dbReference>
<evidence type="ECO:0000256" key="4">
    <source>
        <dbReference type="ARBA" id="ARBA00023139"/>
    </source>
</evidence>
<dbReference type="Proteomes" id="UP000679950">
    <property type="component" value="Unassembled WGS sequence"/>
</dbReference>
<comment type="caution">
    <text evidence="7">The sequence shown here is derived from an EMBL/GenBank/DDBJ whole genome shotgun (WGS) entry which is preliminary data.</text>
</comment>
<evidence type="ECO:0000313" key="7">
    <source>
        <dbReference type="EMBL" id="GIN56836.1"/>
    </source>
</evidence>
<keyword evidence="1" id="KW-1003">Cell membrane</keyword>
<keyword evidence="4" id="KW-0564">Palmitate</keyword>
<dbReference type="Pfam" id="PF01547">
    <property type="entry name" value="SBP_bac_1"/>
    <property type="match status" value="1"/>
</dbReference>
<evidence type="ECO:0000256" key="2">
    <source>
        <dbReference type="ARBA" id="ARBA00022729"/>
    </source>
</evidence>
<dbReference type="EMBL" id="BORB01000007">
    <property type="protein sequence ID" value="GIN56836.1"/>
    <property type="molecule type" value="Genomic_DNA"/>
</dbReference>
<proteinExistence type="predicted"/>
<dbReference type="PROSITE" id="PS51257">
    <property type="entry name" value="PROKAR_LIPOPROTEIN"/>
    <property type="match status" value="1"/>
</dbReference>
<keyword evidence="5" id="KW-0449">Lipoprotein</keyword>
<evidence type="ECO:0000256" key="5">
    <source>
        <dbReference type="ARBA" id="ARBA00023288"/>
    </source>
</evidence>
<keyword evidence="3" id="KW-0472">Membrane</keyword>
<keyword evidence="8" id="KW-1185">Reference proteome</keyword>
<gene>
    <name evidence="7" type="ORF">J8TS2_11550</name>
</gene>
<sequence>MVQKKFVMLFILLISLVVMSACNNKIKETTQKEDETQNDQAEVPEMPDEPITLSFMLPWDDEMFANYIKDDVEKHFPNITLELVGLTVDAAGLEEAFSKNMNPDIVLAHNGYEVLKEFDVAYPLDDLVEQNQYDLDRFREGLIDIARARDPYGENKLYGIPFEDLVPVLYYNKSIFDKFGVDYPVDNMTWDEVIDLARNVTGEKEGTAYRGLTFGSSWYYSFPLSQLSVNGTDPETGEVLFTQKEEFTKYLDLIDQIVSIPGNFEQEMESTFVNQDVAMTLHHLTNISSYVEAGIDFGMVSFPVWKDKPNAAPYKFIGQTLAISKHSENKLAAFKVIEYLTSAEKQTKNASLGRISPLKDLSVMSQFLSEQFPDNDFNIEGVLSVPPAEPPVYSKWGPFIQINPNDFYSDIAVEFIESGEDPATVLRRMEETYQTKVEEEMNRN</sequence>
<feature type="chain" id="PRO_5046776199" evidence="6">
    <location>
        <begin position="21"/>
        <end position="444"/>
    </location>
</feature>
<keyword evidence="2 6" id="KW-0732">Signal</keyword>
<evidence type="ECO:0000256" key="1">
    <source>
        <dbReference type="ARBA" id="ARBA00022475"/>
    </source>
</evidence>
<organism evidence="7 8">
    <name type="scientific">Lederbergia ruris</name>
    <dbReference type="NCBI Taxonomy" id="217495"/>
    <lineage>
        <taxon>Bacteria</taxon>
        <taxon>Bacillati</taxon>
        <taxon>Bacillota</taxon>
        <taxon>Bacilli</taxon>
        <taxon>Bacillales</taxon>
        <taxon>Bacillaceae</taxon>
        <taxon>Lederbergia</taxon>
    </lineage>
</organism>
<dbReference type="PANTHER" id="PTHR43649">
    <property type="entry name" value="ARABINOSE-BINDING PROTEIN-RELATED"/>
    <property type="match status" value="1"/>
</dbReference>
<evidence type="ECO:0000313" key="8">
    <source>
        <dbReference type="Proteomes" id="UP000679950"/>
    </source>
</evidence>